<dbReference type="InterPro" id="IPR014710">
    <property type="entry name" value="RmlC-like_jellyroll"/>
</dbReference>
<feature type="non-terminal residue" evidence="1">
    <location>
        <position position="53"/>
    </location>
</feature>
<organism evidence="1 2">
    <name type="scientific">Taxus chinensis</name>
    <name type="common">Chinese yew</name>
    <name type="synonym">Taxus wallichiana var. chinensis</name>
    <dbReference type="NCBI Taxonomy" id="29808"/>
    <lineage>
        <taxon>Eukaryota</taxon>
        <taxon>Viridiplantae</taxon>
        <taxon>Streptophyta</taxon>
        <taxon>Embryophyta</taxon>
        <taxon>Tracheophyta</taxon>
        <taxon>Spermatophyta</taxon>
        <taxon>Pinopsida</taxon>
        <taxon>Pinidae</taxon>
        <taxon>Conifers II</taxon>
        <taxon>Cupressales</taxon>
        <taxon>Taxaceae</taxon>
        <taxon>Taxus</taxon>
    </lineage>
</organism>
<protein>
    <submittedName>
        <fullName evidence="1">Uncharacterized protein</fullName>
    </submittedName>
</protein>
<gene>
    <name evidence="1" type="ORF">KI387_044315</name>
</gene>
<dbReference type="AlphaFoldDB" id="A0AA38H0P2"/>
<proteinExistence type="predicted"/>
<feature type="non-terminal residue" evidence="1">
    <location>
        <position position="1"/>
    </location>
</feature>
<accession>A0AA38H0P2</accession>
<evidence type="ECO:0000313" key="1">
    <source>
        <dbReference type="EMBL" id="KAH9332171.1"/>
    </source>
</evidence>
<name>A0AA38H0P2_TAXCH</name>
<reference evidence="1 2" key="1">
    <citation type="journal article" date="2021" name="Nat. Plants">
        <title>The Taxus genome provides insights into paclitaxel biosynthesis.</title>
        <authorList>
            <person name="Xiong X."/>
            <person name="Gou J."/>
            <person name="Liao Q."/>
            <person name="Li Y."/>
            <person name="Zhou Q."/>
            <person name="Bi G."/>
            <person name="Li C."/>
            <person name="Du R."/>
            <person name="Wang X."/>
            <person name="Sun T."/>
            <person name="Guo L."/>
            <person name="Liang H."/>
            <person name="Lu P."/>
            <person name="Wu Y."/>
            <person name="Zhang Z."/>
            <person name="Ro D.K."/>
            <person name="Shang Y."/>
            <person name="Huang S."/>
            <person name="Yan J."/>
        </authorList>
    </citation>
    <scope>NUCLEOTIDE SEQUENCE [LARGE SCALE GENOMIC DNA]</scope>
    <source>
        <strain evidence="1">Ta-2019</strain>
    </source>
</reference>
<comment type="caution">
    <text evidence="1">The sequence shown here is derived from an EMBL/GenBank/DDBJ whole genome shotgun (WGS) entry which is preliminary data.</text>
</comment>
<sequence>CSRRTQRPVEERYNIGCERSVSEKRLEELRVERWSKWESAKCKLYWEWHVDQQ</sequence>
<dbReference type="PANTHER" id="PTHR33271:SF7">
    <property type="entry name" value="PLASTID TRANSCRIPTIONALLY ACTIVE 18"/>
    <property type="match status" value="1"/>
</dbReference>
<evidence type="ECO:0000313" key="2">
    <source>
        <dbReference type="Proteomes" id="UP000824469"/>
    </source>
</evidence>
<dbReference type="PANTHER" id="PTHR33271">
    <property type="entry name" value="OS04G0445200 PROTEIN"/>
    <property type="match status" value="1"/>
</dbReference>
<dbReference type="OMA" id="NIGCERS"/>
<dbReference type="EMBL" id="JAHRHJ020000001">
    <property type="protein sequence ID" value="KAH9332171.1"/>
    <property type="molecule type" value="Genomic_DNA"/>
</dbReference>
<dbReference type="Proteomes" id="UP000824469">
    <property type="component" value="Unassembled WGS sequence"/>
</dbReference>
<dbReference type="Gene3D" id="2.60.120.10">
    <property type="entry name" value="Jelly Rolls"/>
    <property type="match status" value="1"/>
</dbReference>
<keyword evidence="2" id="KW-1185">Reference proteome</keyword>